<evidence type="ECO:0000256" key="3">
    <source>
        <dbReference type="ARBA" id="ARBA00023015"/>
    </source>
</evidence>
<feature type="region of interest" description="Disordered" evidence="7">
    <location>
        <begin position="1"/>
        <end position="112"/>
    </location>
</feature>
<evidence type="ECO:0000256" key="5">
    <source>
        <dbReference type="ARBA" id="ARBA00023163"/>
    </source>
</evidence>
<feature type="compositionally biased region" description="Basic and acidic residues" evidence="7">
    <location>
        <begin position="198"/>
        <end position="216"/>
    </location>
</feature>
<protein>
    <submittedName>
        <fullName evidence="10">Transcription factor like</fullName>
    </submittedName>
</protein>
<keyword evidence="4" id="KW-0238">DNA-binding</keyword>
<comment type="caution">
    <text evidence="10">The sequence shown here is derived from an EMBL/GenBank/DDBJ whole genome shotgun (WGS) entry which is preliminary data.</text>
</comment>
<keyword evidence="5" id="KW-0804">Transcription</keyword>
<dbReference type="OrthoDB" id="1896834at2759"/>
<organism evidence="10 11">
    <name type="scientific">Actinidia chinensis var. chinensis</name>
    <name type="common">Chinese soft-hair kiwi</name>
    <dbReference type="NCBI Taxonomy" id="1590841"/>
    <lineage>
        <taxon>Eukaryota</taxon>
        <taxon>Viridiplantae</taxon>
        <taxon>Streptophyta</taxon>
        <taxon>Embryophyta</taxon>
        <taxon>Tracheophyta</taxon>
        <taxon>Spermatophyta</taxon>
        <taxon>Magnoliopsida</taxon>
        <taxon>eudicotyledons</taxon>
        <taxon>Gunneridae</taxon>
        <taxon>Pentapetalae</taxon>
        <taxon>asterids</taxon>
        <taxon>Ericales</taxon>
        <taxon>Actinidiaceae</taxon>
        <taxon>Actinidia</taxon>
    </lineage>
</organism>
<dbReference type="PANTHER" id="PTHR31072">
    <property type="entry name" value="TRANSCRIPTION FACTOR TCP4-RELATED"/>
    <property type="match status" value="1"/>
</dbReference>
<evidence type="ECO:0000256" key="7">
    <source>
        <dbReference type="SAM" id="MobiDB-lite"/>
    </source>
</evidence>
<dbReference type="Gramene" id="PSR91208">
    <property type="protein sequence ID" value="PSR91208"/>
    <property type="gene ID" value="CEY00_Acc28550"/>
</dbReference>
<comment type="subcellular location">
    <subcellularLocation>
        <location evidence="1">Nucleus</location>
    </subcellularLocation>
</comment>
<evidence type="ECO:0000256" key="4">
    <source>
        <dbReference type="ARBA" id="ARBA00023125"/>
    </source>
</evidence>
<dbReference type="SMR" id="A0A2R6PH56"/>
<keyword evidence="11" id="KW-1185">Reference proteome</keyword>
<dbReference type="AlphaFoldDB" id="A0A2R6PH56"/>
<dbReference type="GO" id="GO:0043565">
    <property type="term" value="F:sequence-specific DNA binding"/>
    <property type="evidence" value="ECO:0007669"/>
    <property type="project" value="TreeGrafter"/>
</dbReference>
<dbReference type="PROSITE" id="PS51369">
    <property type="entry name" value="TCP"/>
    <property type="match status" value="1"/>
</dbReference>
<dbReference type="STRING" id="1590841.A0A2R6PH56"/>
<feature type="domain" description="TCP" evidence="8">
    <location>
        <begin position="98"/>
        <end position="156"/>
    </location>
</feature>
<dbReference type="InterPro" id="IPR005333">
    <property type="entry name" value="Transcription_factor_TCP"/>
</dbReference>
<dbReference type="PANTHER" id="PTHR31072:SF87">
    <property type="entry name" value="TRANSCRIPTION FACTOR TCP12"/>
    <property type="match status" value="1"/>
</dbReference>
<feature type="region of interest" description="Disordered" evidence="7">
    <location>
        <begin position="178"/>
        <end position="221"/>
    </location>
</feature>
<feature type="domain" description="R" evidence="9">
    <location>
        <begin position="198"/>
        <end position="215"/>
    </location>
</feature>
<dbReference type="GO" id="GO:2000032">
    <property type="term" value="P:regulation of secondary shoot formation"/>
    <property type="evidence" value="ECO:0007669"/>
    <property type="project" value="TreeGrafter"/>
</dbReference>
<evidence type="ECO:0000256" key="6">
    <source>
        <dbReference type="ARBA" id="ARBA00023242"/>
    </source>
</evidence>
<evidence type="ECO:0000313" key="11">
    <source>
        <dbReference type="Proteomes" id="UP000241394"/>
    </source>
</evidence>
<evidence type="ECO:0000259" key="8">
    <source>
        <dbReference type="PROSITE" id="PS51369"/>
    </source>
</evidence>
<reference evidence="11" key="2">
    <citation type="journal article" date="2018" name="BMC Genomics">
        <title>A manually annotated Actinidia chinensis var. chinensis (kiwifruit) genome highlights the challenges associated with draft genomes and gene prediction in plants.</title>
        <authorList>
            <person name="Pilkington S.M."/>
            <person name="Crowhurst R."/>
            <person name="Hilario E."/>
            <person name="Nardozza S."/>
            <person name="Fraser L."/>
            <person name="Peng Y."/>
            <person name="Gunaseelan K."/>
            <person name="Simpson R."/>
            <person name="Tahir J."/>
            <person name="Deroles S.C."/>
            <person name="Templeton K."/>
            <person name="Luo Z."/>
            <person name="Davy M."/>
            <person name="Cheng C."/>
            <person name="McNeilage M."/>
            <person name="Scaglione D."/>
            <person name="Liu Y."/>
            <person name="Zhang Q."/>
            <person name="Datson P."/>
            <person name="De Silva N."/>
            <person name="Gardiner S.E."/>
            <person name="Bassett H."/>
            <person name="Chagne D."/>
            <person name="McCallum J."/>
            <person name="Dzierzon H."/>
            <person name="Deng C."/>
            <person name="Wang Y.Y."/>
            <person name="Barron L."/>
            <person name="Manako K."/>
            <person name="Bowen J."/>
            <person name="Foster T.M."/>
            <person name="Erridge Z.A."/>
            <person name="Tiffin H."/>
            <person name="Waite C.N."/>
            <person name="Davies K.M."/>
            <person name="Grierson E.P."/>
            <person name="Laing W.A."/>
            <person name="Kirk R."/>
            <person name="Chen X."/>
            <person name="Wood M."/>
            <person name="Montefiori M."/>
            <person name="Brummell D.A."/>
            <person name="Schwinn K.E."/>
            <person name="Catanach A."/>
            <person name="Fullerton C."/>
            <person name="Li D."/>
            <person name="Meiyalaghan S."/>
            <person name="Nieuwenhuizen N."/>
            <person name="Read N."/>
            <person name="Prakash R."/>
            <person name="Hunter D."/>
            <person name="Zhang H."/>
            <person name="McKenzie M."/>
            <person name="Knabel M."/>
            <person name="Harris A."/>
            <person name="Allan A.C."/>
            <person name="Gleave A."/>
            <person name="Chen A."/>
            <person name="Janssen B.J."/>
            <person name="Plunkett B."/>
            <person name="Ampomah-Dwamena C."/>
            <person name="Voogd C."/>
            <person name="Leif D."/>
            <person name="Lafferty D."/>
            <person name="Souleyre E.J.F."/>
            <person name="Varkonyi-Gasic E."/>
            <person name="Gambi F."/>
            <person name="Hanley J."/>
            <person name="Yao J.L."/>
            <person name="Cheung J."/>
            <person name="David K.M."/>
            <person name="Warren B."/>
            <person name="Marsh K."/>
            <person name="Snowden K.C."/>
            <person name="Lin-Wang K."/>
            <person name="Brian L."/>
            <person name="Martinez-Sanchez M."/>
            <person name="Wang M."/>
            <person name="Ileperuma N."/>
            <person name="Macnee N."/>
            <person name="Campin R."/>
            <person name="McAtee P."/>
            <person name="Drummond R.S.M."/>
            <person name="Espley R.V."/>
            <person name="Ireland H.S."/>
            <person name="Wu R."/>
            <person name="Atkinson R.G."/>
            <person name="Karunairetnam S."/>
            <person name="Bulley S."/>
            <person name="Chunkath S."/>
            <person name="Hanley Z."/>
            <person name="Storey R."/>
            <person name="Thrimawithana A.H."/>
            <person name="Thomson S."/>
            <person name="David C."/>
            <person name="Testolin R."/>
            <person name="Huang H."/>
            <person name="Hellens R.P."/>
            <person name="Schaffer R.J."/>
        </authorList>
    </citation>
    <scope>NUCLEOTIDE SEQUENCE [LARGE SCALE GENOMIC DNA]</scope>
    <source>
        <strain evidence="11">cv. Red5</strain>
    </source>
</reference>
<keyword evidence="3" id="KW-0805">Transcription regulation</keyword>
<sequence length="362" mass="40590">MFTSSCSGNPLSNNTSIEENSNYSSQEDPNPPFLHFPSPFLDSGDSLVNHLVPQQDKVTNINTTPAEERSSNGRRRKKNPNPDSKPNPNPNPRRRTGKKDRHSKISTAHGLRDRRMRLSVQIARKFFDLQDMLGFDKASKTIEWLFSKSNGAIKEITRSCRKTTSVASSVMEERAKGEFVSEKKLQRSGKGAYNPQAKESRDKARARARERTREKMMMGSLKKSKQVLEANPNSLEQLGFETTDESCTYSHENNSPLEVVVHVGKQNSLSLMHQWASVGIIEDFLGTANANSSASQSIFDDLENHHAVSDEGTFGNWEIGSAGINYSYCTMTGNVHDQNPNSTVSTNFESQFLGNPFYCRWQ</sequence>
<keyword evidence="2" id="KW-0217">Developmental protein</keyword>
<dbReference type="EMBL" id="NKQK01000025">
    <property type="protein sequence ID" value="PSR91208.1"/>
    <property type="molecule type" value="Genomic_DNA"/>
</dbReference>
<evidence type="ECO:0000313" key="10">
    <source>
        <dbReference type="EMBL" id="PSR91208.1"/>
    </source>
</evidence>
<proteinExistence type="predicted"/>
<evidence type="ECO:0000256" key="1">
    <source>
        <dbReference type="ARBA" id="ARBA00004123"/>
    </source>
</evidence>
<reference evidence="10 11" key="1">
    <citation type="submission" date="2017-07" db="EMBL/GenBank/DDBJ databases">
        <title>An improved, manually edited Actinidia chinensis var. chinensis (kiwifruit) genome highlights the challenges associated with draft genomes and gene prediction in plants.</title>
        <authorList>
            <person name="Pilkington S."/>
            <person name="Crowhurst R."/>
            <person name="Hilario E."/>
            <person name="Nardozza S."/>
            <person name="Fraser L."/>
            <person name="Peng Y."/>
            <person name="Gunaseelan K."/>
            <person name="Simpson R."/>
            <person name="Tahir J."/>
            <person name="Deroles S."/>
            <person name="Templeton K."/>
            <person name="Luo Z."/>
            <person name="Davy M."/>
            <person name="Cheng C."/>
            <person name="Mcneilage M."/>
            <person name="Scaglione D."/>
            <person name="Liu Y."/>
            <person name="Zhang Q."/>
            <person name="Datson P."/>
            <person name="De Silva N."/>
            <person name="Gardiner S."/>
            <person name="Bassett H."/>
            <person name="Chagne D."/>
            <person name="Mccallum J."/>
            <person name="Dzierzon H."/>
            <person name="Deng C."/>
            <person name="Wang Y.-Y."/>
            <person name="Barron N."/>
            <person name="Manako K."/>
            <person name="Bowen J."/>
            <person name="Foster T."/>
            <person name="Erridge Z."/>
            <person name="Tiffin H."/>
            <person name="Waite C."/>
            <person name="Davies K."/>
            <person name="Grierson E."/>
            <person name="Laing W."/>
            <person name="Kirk R."/>
            <person name="Chen X."/>
            <person name="Wood M."/>
            <person name="Montefiori M."/>
            <person name="Brummell D."/>
            <person name="Schwinn K."/>
            <person name="Catanach A."/>
            <person name="Fullerton C."/>
            <person name="Li D."/>
            <person name="Meiyalaghan S."/>
            <person name="Nieuwenhuizen N."/>
            <person name="Read N."/>
            <person name="Prakash R."/>
            <person name="Hunter D."/>
            <person name="Zhang H."/>
            <person name="Mckenzie M."/>
            <person name="Knabel M."/>
            <person name="Harris A."/>
            <person name="Allan A."/>
            <person name="Chen A."/>
            <person name="Janssen B."/>
            <person name="Plunkett B."/>
            <person name="Dwamena C."/>
            <person name="Voogd C."/>
            <person name="Leif D."/>
            <person name="Lafferty D."/>
            <person name="Souleyre E."/>
            <person name="Varkonyi-Gasic E."/>
            <person name="Gambi F."/>
            <person name="Hanley J."/>
            <person name="Yao J.-L."/>
            <person name="Cheung J."/>
            <person name="David K."/>
            <person name="Warren B."/>
            <person name="Marsh K."/>
            <person name="Snowden K."/>
            <person name="Lin-Wang K."/>
            <person name="Brian L."/>
            <person name="Martinez-Sanchez M."/>
            <person name="Wang M."/>
            <person name="Ileperuma N."/>
            <person name="Macnee N."/>
            <person name="Campin R."/>
            <person name="Mcatee P."/>
            <person name="Drummond R."/>
            <person name="Espley R."/>
            <person name="Ireland H."/>
            <person name="Wu R."/>
            <person name="Atkinson R."/>
            <person name="Karunairetnam S."/>
            <person name="Bulley S."/>
            <person name="Chunkath S."/>
            <person name="Hanley Z."/>
            <person name="Storey R."/>
            <person name="Thrimawithana A."/>
            <person name="Thomson S."/>
            <person name="David C."/>
            <person name="Testolin R."/>
        </authorList>
    </citation>
    <scope>NUCLEOTIDE SEQUENCE [LARGE SCALE GENOMIC DNA]</scope>
    <source>
        <strain evidence="11">cv. Red5</strain>
        <tissue evidence="10">Young leaf</tissue>
    </source>
</reference>
<evidence type="ECO:0000256" key="2">
    <source>
        <dbReference type="ARBA" id="ARBA00022473"/>
    </source>
</evidence>
<feature type="compositionally biased region" description="Polar residues" evidence="7">
    <location>
        <begin position="1"/>
        <end position="28"/>
    </location>
</feature>
<dbReference type="InParanoid" id="A0A2R6PH56"/>
<keyword evidence="6" id="KW-0539">Nucleus</keyword>
<dbReference type="InterPro" id="IPR017888">
    <property type="entry name" value="CYC/TB1_R_domain"/>
</dbReference>
<dbReference type="PROSITE" id="PS51370">
    <property type="entry name" value="R"/>
    <property type="match status" value="1"/>
</dbReference>
<dbReference type="InterPro" id="IPR017887">
    <property type="entry name" value="TF_TCP_subgr"/>
</dbReference>
<dbReference type="GO" id="GO:0003700">
    <property type="term" value="F:DNA-binding transcription factor activity"/>
    <property type="evidence" value="ECO:0007669"/>
    <property type="project" value="InterPro"/>
</dbReference>
<gene>
    <name evidence="10" type="ORF">CEY00_Acc28550</name>
</gene>
<feature type="compositionally biased region" description="Polar residues" evidence="7">
    <location>
        <begin position="56"/>
        <end position="65"/>
    </location>
</feature>
<evidence type="ECO:0000259" key="9">
    <source>
        <dbReference type="PROSITE" id="PS51370"/>
    </source>
</evidence>
<feature type="compositionally biased region" description="Basic residues" evidence="7">
    <location>
        <begin position="92"/>
        <end position="104"/>
    </location>
</feature>
<dbReference type="Proteomes" id="UP000241394">
    <property type="component" value="Chromosome LG25"/>
</dbReference>
<dbReference type="GO" id="GO:0005634">
    <property type="term" value="C:nucleus"/>
    <property type="evidence" value="ECO:0007669"/>
    <property type="project" value="UniProtKB-SubCell"/>
</dbReference>
<dbReference type="OMA" id="FNHIVAR"/>
<name>A0A2R6PH56_ACTCC</name>
<dbReference type="Pfam" id="PF03634">
    <property type="entry name" value="TCP"/>
    <property type="match status" value="1"/>
</dbReference>
<accession>A0A2R6PH56</accession>